<feature type="domain" description="Response regulatory" evidence="3">
    <location>
        <begin position="21"/>
        <end position="131"/>
    </location>
</feature>
<dbReference type="PANTHER" id="PTHR44591">
    <property type="entry name" value="STRESS RESPONSE REGULATOR PROTEIN 1"/>
    <property type="match status" value="1"/>
</dbReference>
<dbReference type="AlphaFoldDB" id="A0A1Y2JXY8"/>
<dbReference type="InterPro" id="IPR011006">
    <property type="entry name" value="CheY-like_superfamily"/>
</dbReference>
<evidence type="ECO:0000256" key="2">
    <source>
        <dbReference type="PROSITE-ProRule" id="PRU00169"/>
    </source>
</evidence>
<evidence type="ECO:0000259" key="3">
    <source>
        <dbReference type="PROSITE" id="PS50110"/>
    </source>
</evidence>
<dbReference type="InterPro" id="IPR050595">
    <property type="entry name" value="Bact_response_regulator"/>
</dbReference>
<dbReference type="SUPFAM" id="SSF52172">
    <property type="entry name" value="CheY-like"/>
    <property type="match status" value="1"/>
</dbReference>
<evidence type="ECO:0000256" key="1">
    <source>
        <dbReference type="ARBA" id="ARBA00022553"/>
    </source>
</evidence>
<dbReference type="GO" id="GO:0000160">
    <property type="term" value="P:phosphorelay signal transduction system"/>
    <property type="evidence" value="ECO:0007669"/>
    <property type="project" value="InterPro"/>
</dbReference>
<organism evidence="4 5">
    <name type="scientific">Bradyrhizobium japonicum</name>
    <dbReference type="NCBI Taxonomy" id="375"/>
    <lineage>
        <taxon>Bacteria</taxon>
        <taxon>Pseudomonadati</taxon>
        <taxon>Pseudomonadota</taxon>
        <taxon>Alphaproteobacteria</taxon>
        <taxon>Hyphomicrobiales</taxon>
        <taxon>Nitrobacteraceae</taxon>
        <taxon>Bradyrhizobium</taxon>
    </lineage>
</organism>
<dbReference type="Proteomes" id="UP000193335">
    <property type="component" value="Unassembled WGS sequence"/>
</dbReference>
<keyword evidence="1 2" id="KW-0597">Phosphoprotein</keyword>
<evidence type="ECO:0000313" key="4">
    <source>
        <dbReference type="EMBL" id="OSJ36519.1"/>
    </source>
</evidence>
<dbReference type="RefSeq" id="WP_085398564.1">
    <property type="nucleotide sequence ID" value="NZ_NAFL01000190.1"/>
</dbReference>
<accession>A0A1Y2JXY8</accession>
<gene>
    <name evidence="4" type="ORF">BSZ19_03785</name>
</gene>
<dbReference type="PANTHER" id="PTHR44591:SF20">
    <property type="entry name" value="PROTEIN PILH"/>
    <property type="match status" value="1"/>
</dbReference>
<name>A0A1Y2JXY8_BRAJP</name>
<proteinExistence type="predicted"/>
<reference evidence="4 5" key="1">
    <citation type="submission" date="2017-03" db="EMBL/GenBank/DDBJ databases">
        <title>Whole genome sequences of fourteen strains of Bradyrhizobium canariense and one strain of Bradyrhizobium japonicum isolated from Lupinus (Papilionoideae: Genisteae) species in Algeria.</title>
        <authorList>
            <person name="Crovadore J."/>
            <person name="Chekireb D."/>
            <person name="Brachmann A."/>
            <person name="Chablais R."/>
            <person name="Cochard B."/>
            <person name="Lefort F."/>
        </authorList>
    </citation>
    <scope>NUCLEOTIDE SEQUENCE [LARGE SCALE GENOMIC DNA]</scope>
    <source>
        <strain evidence="4 5">UBMA197</strain>
    </source>
</reference>
<feature type="modified residue" description="4-aspartylphosphate" evidence="2">
    <location>
        <position position="71"/>
    </location>
</feature>
<dbReference type="SMART" id="SM00448">
    <property type="entry name" value="REC"/>
    <property type="match status" value="1"/>
</dbReference>
<dbReference type="EMBL" id="NAFL01000190">
    <property type="protein sequence ID" value="OSJ36519.1"/>
    <property type="molecule type" value="Genomic_DNA"/>
</dbReference>
<comment type="caution">
    <text evidence="4">The sequence shown here is derived from an EMBL/GenBank/DDBJ whole genome shotgun (WGS) entry which is preliminary data.</text>
</comment>
<dbReference type="Gene3D" id="3.40.50.2300">
    <property type="match status" value="1"/>
</dbReference>
<protein>
    <recommendedName>
        <fullName evidence="3">Response regulatory domain-containing protein</fullName>
    </recommendedName>
</protein>
<evidence type="ECO:0000313" key="5">
    <source>
        <dbReference type="Proteomes" id="UP000193335"/>
    </source>
</evidence>
<dbReference type="PROSITE" id="PS50110">
    <property type="entry name" value="RESPONSE_REGULATORY"/>
    <property type="match status" value="1"/>
</dbReference>
<sequence length="136" mass="14888">MRTKDCADIGPSKDPRESPRKIFLVEDEALIRMMLVDMLEELGHAVVAEAGHIEDALRLAHDPGFDIAILDINLGGSTSLPVAEILAKRAVPFVFASGYGEADVPECFKNRPMLRKPFHVDDLDRAIQAAVAEHGN</sequence>
<dbReference type="Pfam" id="PF00072">
    <property type="entry name" value="Response_reg"/>
    <property type="match status" value="1"/>
</dbReference>
<dbReference type="InterPro" id="IPR001789">
    <property type="entry name" value="Sig_transdc_resp-reg_receiver"/>
</dbReference>